<evidence type="ECO:0000256" key="3">
    <source>
        <dbReference type="SAM" id="Coils"/>
    </source>
</evidence>
<keyword evidence="2" id="KW-0472">Membrane</keyword>
<dbReference type="PANTHER" id="PTHR30203:SF33">
    <property type="entry name" value="BLR4455 PROTEIN"/>
    <property type="match status" value="1"/>
</dbReference>
<feature type="region of interest" description="Disordered" evidence="4">
    <location>
        <begin position="42"/>
        <end position="65"/>
    </location>
</feature>
<dbReference type="Gene3D" id="2.20.200.10">
    <property type="entry name" value="Outer membrane efflux proteins (OEP)"/>
    <property type="match status" value="1"/>
</dbReference>
<keyword evidence="6" id="KW-1185">Reference proteome</keyword>
<name>A0A261VRZ0_9BORD</name>
<feature type="coiled-coil region" evidence="3">
    <location>
        <begin position="412"/>
        <end position="478"/>
    </location>
</feature>
<feature type="coiled-coil region" evidence="3">
    <location>
        <begin position="175"/>
        <end position="272"/>
    </location>
</feature>
<evidence type="ECO:0000313" key="6">
    <source>
        <dbReference type="Proteomes" id="UP000215633"/>
    </source>
</evidence>
<dbReference type="GO" id="GO:0005886">
    <property type="term" value="C:plasma membrane"/>
    <property type="evidence" value="ECO:0007669"/>
    <property type="project" value="UniProtKB-SubCell"/>
</dbReference>
<comment type="caution">
    <text evidence="5">The sequence shown here is derived from an EMBL/GenBank/DDBJ whole genome shotgun (WGS) entry which is preliminary data.</text>
</comment>
<keyword evidence="2" id="KW-0449">Lipoprotein</keyword>
<keyword evidence="2" id="KW-1134">Transmembrane beta strand</keyword>
<reference evidence="6" key="1">
    <citation type="submission" date="2017-05" db="EMBL/GenBank/DDBJ databases">
        <title>Complete and WGS of Bordetella genogroups.</title>
        <authorList>
            <person name="Spilker T."/>
            <person name="Lipuma J."/>
        </authorList>
    </citation>
    <scope>NUCLEOTIDE SEQUENCE [LARGE SCALE GENOMIC DNA]</scope>
    <source>
        <strain evidence="6">AU8256</strain>
    </source>
</reference>
<comment type="subcellular location">
    <subcellularLocation>
        <location evidence="2">Cell membrane</location>
        <topology evidence="2">Lipid-anchor</topology>
    </subcellularLocation>
</comment>
<dbReference type="Pfam" id="PF02321">
    <property type="entry name" value="OEP"/>
    <property type="match status" value="2"/>
</dbReference>
<keyword evidence="2" id="KW-0732">Signal</keyword>
<evidence type="ECO:0000256" key="4">
    <source>
        <dbReference type="SAM" id="MobiDB-lite"/>
    </source>
</evidence>
<dbReference type="AlphaFoldDB" id="A0A261VRZ0"/>
<dbReference type="NCBIfam" id="TIGR01845">
    <property type="entry name" value="outer_NodT"/>
    <property type="match status" value="1"/>
</dbReference>
<dbReference type="EMBL" id="NEVT01000006">
    <property type="protein sequence ID" value="OZI76003.1"/>
    <property type="molecule type" value="Genomic_DNA"/>
</dbReference>
<dbReference type="GO" id="GO:0015562">
    <property type="term" value="F:efflux transmembrane transporter activity"/>
    <property type="evidence" value="ECO:0007669"/>
    <property type="project" value="InterPro"/>
</dbReference>
<feature type="chain" id="PRO_5011815452" evidence="2">
    <location>
        <begin position="37"/>
        <end position="521"/>
    </location>
</feature>
<feature type="compositionally biased region" description="Low complexity" evidence="4">
    <location>
        <begin position="47"/>
        <end position="63"/>
    </location>
</feature>
<dbReference type="RefSeq" id="WP_094806874.1">
    <property type="nucleotide sequence ID" value="NZ_NEVT01000006.1"/>
</dbReference>
<evidence type="ECO:0000256" key="2">
    <source>
        <dbReference type="RuleBase" id="RU362097"/>
    </source>
</evidence>
<feature type="signal peptide" evidence="2">
    <location>
        <begin position="1"/>
        <end position="36"/>
    </location>
</feature>
<dbReference type="InterPro" id="IPR003423">
    <property type="entry name" value="OMP_efflux"/>
</dbReference>
<keyword evidence="2" id="KW-0564">Palmitate</keyword>
<feature type="compositionally biased region" description="Low complexity" evidence="4">
    <location>
        <begin position="498"/>
        <end position="507"/>
    </location>
</feature>
<feature type="region of interest" description="Disordered" evidence="4">
    <location>
        <begin position="494"/>
        <end position="521"/>
    </location>
</feature>
<dbReference type="InterPro" id="IPR010131">
    <property type="entry name" value="MdtP/NodT-like"/>
</dbReference>
<evidence type="ECO:0000256" key="1">
    <source>
        <dbReference type="ARBA" id="ARBA00007613"/>
    </source>
</evidence>
<gene>
    <name evidence="5" type="ORF">CAL24_12490</name>
</gene>
<accession>A0A261VRZ0</accession>
<keyword evidence="3" id="KW-0175">Coiled coil</keyword>
<dbReference type="Gene3D" id="1.20.1600.10">
    <property type="entry name" value="Outer membrane efflux proteins (OEP)"/>
    <property type="match status" value="1"/>
</dbReference>
<organism evidence="5 6">
    <name type="scientific">Bordetella genomosp. 2</name>
    <dbReference type="NCBI Taxonomy" id="1983456"/>
    <lineage>
        <taxon>Bacteria</taxon>
        <taxon>Pseudomonadati</taxon>
        <taxon>Pseudomonadota</taxon>
        <taxon>Betaproteobacteria</taxon>
        <taxon>Burkholderiales</taxon>
        <taxon>Alcaligenaceae</taxon>
        <taxon>Bordetella</taxon>
    </lineage>
</organism>
<proteinExistence type="inferred from homology"/>
<evidence type="ECO:0000313" key="5">
    <source>
        <dbReference type="EMBL" id="OZI76003.1"/>
    </source>
</evidence>
<sequence>MPNRRSSSRGYRARAASPALALLLMLGGCAVGPDFARPPAPDAGHYGAAPAPAETAGDAGAPPQRLHAGMDIPAQWWRLFRSPELDRLVREALAHSPTIDQARARLREAQQILAAETGGRTLPSVDANLSAGRQKVDPSAYGVPVAEQPAPFTLYNASIDVSYTLDVFGAERRALEGLRAQVDLQARELQAARMTLAGNVVTAAIRQAALQARLEAAEALLEAQARQLDIMRQRQRAGGIATLDLHNQESLLAQTRATLPDLRRQRDRARHQLAVYLGRLPAQADLALPAWAALQLPLDVPLSVPSQLTRQRPDILAAEALWHRAAADVGVATANRYPRFTLTGSFGSQRTRAGDVADGVNVWSLALGLTQPLFRGGELRARQRAAEAAYDAAAAAYRQTVLQGFQQVADALRAVQADAAALQGRAEAERQAQAAYAIAARQYQAGGISQFALLDAQREQLRTRAERIQAQADRYADTAALLQALGGGWWNEAPEGVSSSRSPSPSSACHGCLPATASPAD</sequence>
<dbReference type="SUPFAM" id="SSF56954">
    <property type="entry name" value="Outer membrane efflux proteins (OEP)"/>
    <property type="match status" value="1"/>
</dbReference>
<dbReference type="Proteomes" id="UP000215633">
    <property type="component" value="Unassembled WGS sequence"/>
</dbReference>
<protein>
    <submittedName>
        <fullName evidence="5">ABC transporter permease</fullName>
    </submittedName>
</protein>
<dbReference type="PROSITE" id="PS51257">
    <property type="entry name" value="PROKAR_LIPOPROTEIN"/>
    <property type="match status" value="1"/>
</dbReference>
<keyword evidence="2" id="KW-0812">Transmembrane</keyword>
<dbReference type="PANTHER" id="PTHR30203">
    <property type="entry name" value="OUTER MEMBRANE CATION EFFLUX PROTEIN"/>
    <property type="match status" value="1"/>
</dbReference>
<comment type="similarity">
    <text evidence="1 2">Belongs to the outer membrane factor (OMF) (TC 1.B.17) family.</text>
</comment>